<dbReference type="Gene3D" id="3.20.20.80">
    <property type="entry name" value="Glycosidases"/>
    <property type="match status" value="1"/>
</dbReference>
<dbReference type="Pfam" id="PF01120">
    <property type="entry name" value="Alpha_L_fucos"/>
    <property type="match status" value="1"/>
</dbReference>
<keyword evidence="5" id="KW-0378">Hydrolase</keyword>
<sequence length="413" mass="47778">MEKVKLALPTEEQIAWQNLELGMFFHFGMNTFCDQEWGEGTDSPELFNPKEFDARQWVKLAKDAGFKYVILTAKHHDGFCLWPTKTTDYSVKSSPWKDGKGDVVREVADACKEEDMHFGIYVSPWDRHEPCYQDKEAYDDFYCEQLNELMTQYGPMMEVWFDGAGSEGRVYDWDRMIGIIKKHQPNAMIFNMGQPTIRWVGNEEGLAPYPCWNTESAAKISMFSDDKVDWLPGTPDWLPAECDVPIRKLHWFWHPNDEDSLRTLDELMHIYYNSVGHGTNLLLNVSPDDRGLIPDIDAKRLLEFSSELKSRFSNSLGSTFGQGQKLELTLENETSIDHIILMEDISFGERVRKFELEALVDEEWVSIGEGSAIGHKYIKQTNGIKTRRLKLTITESVETPMIKEFTCYRSEKK</sequence>
<dbReference type="PRINTS" id="PR00741">
    <property type="entry name" value="GLHYDRLASE29"/>
</dbReference>
<gene>
    <name evidence="8" type="ORF">NCTC4824_01158</name>
</gene>
<dbReference type="InterPro" id="IPR016286">
    <property type="entry name" value="FUC_metazoa-typ"/>
</dbReference>
<dbReference type="InterPro" id="IPR017853">
    <property type="entry name" value="GH"/>
</dbReference>
<dbReference type="SMART" id="SM00812">
    <property type="entry name" value="Alpha_L_fucos"/>
    <property type="match status" value="1"/>
</dbReference>
<dbReference type="InterPro" id="IPR057739">
    <property type="entry name" value="Glyco_hydro_29_N"/>
</dbReference>
<evidence type="ECO:0000259" key="7">
    <source>
        <dbReference type="Pfam" id="PF01120"/>
    </source>
</evidence>
<dbReference type="GO" id="GO:0005764">
    <property type="term" value="C:lysosome"/>
    <property type="evidence" value="ECO:0007669"/>
    <property type="project" value="TreeGrafter"/>
</dbReference>
<dbReference type="AlphaFoldDB" id="A0A2X4YQD7"/>
<dbReference type="GO" id="GO:0004560">
    <property type="term" value="F:alpha-L-fucosidase activity"/>
    <property type="evidence" value="ECO:0007669"/>
    <property type="project" value="InterPro"/>
</dbReference>
<dbReference type="Gene3D" id="2.60.120.260">
    <property type="entry name" value="Galactose-binding domain-like"/>
    <property type="match status" value="1"/>
</dbReference>
<keyword evidence="4" id="KW-0732">Signal</keyword>
<evidence type="ECO:0000256" key="3">
    <source>
        <dbReference type="ARBA" id="ARBA00012662"/>
    </source>
</evidence>
<dbReference type="InterPro" id="IPR000933">
    <property type="entry name" value="Glyco_hydro_29"/>
</dbReference>
<dbReference type="GO" id="GO:0016139">
    <property type="term" value="P:glycoside catabolic process"/>
    <property type="evidence" value="ECO:0007669"/>
    <property type="project" value="TreeGrafter"/>
</dbReference>
<dbReference type="KEGG" id="blen:NCTC4824_01158"/>
<keyword evidence="6" id="KW-0326">Glycosidase</keyword>
<name>A0A2X4YQD7_LEDLE</name>
<evidence type="ECO:0000256" key="6">
    <source>
        <dbReference type="ARBA" id="ARBA00023295"/>
    </source>
</evidence>
<evidence type="ECO:0000256" key="1">
    <source>
        <dbReference type="ARBA" id="ARBA00004071"/>
    </source>
</evidence>
<comment type="function">
    <text evidence="1">Alpha-L-fucosidase is responsible for hydrolyzing the alpha-1,6-linked fucose joined to the reducing-end N-acetylglucosamine of the carbohydrate moieties of glycoproteins.</text>
</comment>
<dbReference type="RefSeq" id="WP_082788542.1">
    <property type="nucleotide sequence ID" value="NZ_CBCSGM010000001.1"/>
</dbReference>
<evidence type="ECO:0000313" key="8">
    <source>
        <dbReference type="EMBL" id="SQI53885.1"/>
    </source>
</evidence>
<dbReference type="STRING" id="1348624.GCA_001591545_00254"/>
<evidence type="ECO:0000256" key="4">
    <source>
        <dbReference type="ARBA" id="ARBA00022729"/>
    </source>
</evidence>
<feature type="domain" description="Glycoside hydrolase family 29 N-terminal" evidence="7">
    <location>
        <begin position="44"/>
        <end position="306"/>
    </location>
</feature>
<accession>A0A2X4YQD7</accession>
<keyword evidence="9" id="KW-1185">Reference proteome</keyword>
<dbReference type="PANTHER" id="PTHR10030:SF37">
    <property type="entry name" value="ALPHA-L-FUCOSIDASE-RELATED"/>
    <property type="match status" value="1"/>
</dbReference>
<protein>
    <recommendedName>
        <fullName evidence="3">alpha-L-fucosidase</fullName>
        <ecNumber evidence="3">3.2.1.51</ecNumber>
    </recommendedName>
</protein>
<dbReference type="GO" id="GO:0006004">
    <property type="term" value="P:fucose metabolic process"/>
    <property type="evidence" value="ECO:0007669"/>
    <property type="project" value="InterPro"/>
</dbReference>
<proteinExistence type="inferred from homology"/>
<organism evidence="8 9">
    <name type="scientific">Lederbergia lenta</name>
    <name type="common">Bacillus lentus</name>
    <dbReference type="NCBI Taxonomy" id="1467"/>
    <lineage>
        <taxon>Bacteria</taxon>
        <taxon>Bacillati</taxon>
        <taxon>Bacillota</taxon>
        <taxon>Bacilli</taxon>
        <taxon>Bacillales</taxon>
        <taxon>Bacillaceae</taxon>
        <taxon>Lederbergia</taxon>
    </lineage>
</organism>
<dbReference type="EMBL" id="LS483476">
    <property type="protein sequence ID" value="SQI53885.1"/>
    <property type="molecule type" value="Genomic_DNA"/>
</dbReference>
<evidence type="ECO:0000313" key="9">
    <source>
        <dbReference type="Proteomes" id="UP000249134"/>
    </source>
</evidence>
<dbReference type="PANTHER" id="PTHR10030">
    <property type="entry name" value="ALPHA-L-FUCOSIDASE"/>
    <property type="match status" value="1"/>
</dbReference>
<evidence type="ECO:0000256" key="2">
    <source>
        <dbReference type="ARBA" id="ARBA00007951"/>
    </source>
</evidence>
<comment type="similarity">
    <text evidence="2">Belongs to the glycosyl hydrolase 29 family.</text>
</comment>
<evidence type="ECO:0000256" key="5">
    <source>
        <dbReference type="ARBA" id="ARBA00022801"/>
    </source>
</evidence>
<dbReference type="EC" id="3.2.1.51" evidence="3"/>
<dbReference type="SUPFAM" id="SSF51445">
    <property type="entry name" value="(Trans)glycosidases"/>
    <property type="match status" value="1"/>
</dbReference>
<dbReference type="Proteomes" id="UP000249134">
    <property type="component" value="Chromosome 1"/>
</dbReference>
<reference evidence="8 9" key="1">
    <citation type="submission" date="2018-06" db="EMBL/GenBank/DDBJ databases">
        <authorList>
            <consortium name="Pathogen Informatics"/>
            <person name="Doyle S."/>
        </authorList>
    </citation>
    <scope>NUCLEOTIDE SEQUENCE [LARGE SCALE GENOMIC DNA]</scope>
    <source>
        <strain evidence="8 9">NCTC4824</strain>
    </source>
</reference>